<keyword evidence="7" id="KW-1185">Reference proteome</keyword>
<dbReference type="InterPro" id="IPR001091">
    <property type="entry name" value="RM_Methyltransferase"/>
</dbReference>
<gene>
    <name evidence="6" type="ORF">DFH01_13565</name>
</gene>
<dbReference type="PANTHER" id="PTHR33375">
    <property type="entry name" value="CHROMOSOME-PARTITIONING PROTEIN PARB-RELATED"/>
    <property type="match status" value="1"/>
</dbReference>
<dbReference type="InterPro" id="IPR003115">
    <property type="entry name" value="ParB_N"/>
</dbReference>
<sequence length="422" mass="45394">MLRDLAVTTISVAALVPYAENARTHAEAQVAQIAASIAEFGFVNPVLVDTAGVLVAGHGRVMAAKRLGMAAVPAIRLAHLTEAQARALRLADNQLALNSGWDEALLAAEIARIRDEAVVDLDVLGFSGMELDRLLAAADAGLDDDVDEAPEPPAVSVTRAGDIWRCGEHRLLCGDATKLADVQRALGADRLADMAFTDPPYNVAYQGGTAAKMTIANDALGQGFLDFLRPALANLLSVTKGACYICMSSSEWPTLHRAWQEAGGKWSSTIIWAKNTFALGRADYHQQFEAMLYGWKAGAQHYWCGARDQGNVWHFDKPARNDLHPTMKPVALVERAIRNSSKQRDTVLDSFGGSGTTMIAAERTGRRAVLLELDPAYADVIVRRWQEATGEAAVLDGEDRIFADVAAARGVGDHDVIHTAES</sequence>
<dbReference type="GO" id="GO:0003677">
    <property type="term" value="F:DNA binding"/>
    <property type="evidence" value="ECO:0007669"/>
    <property type="project" value="InterPro"/>
</dbReference>
<dbReference type="InterPro" id="IPR036086">
    <property type="entry name" value="ParB/Sulfiredoxin_sf"/>
</dbReference>
<comment type="catalytic activity">
    <reaction evidence="3">
        <text>a 2'-deoxyadenosine in DNA + S-adenosyl-L-methionine = an N(6)-methyl-2'-deoxyadenosine in DNA + S-adenosyl-L-homocysteine + H(+)</text>
        <dbReference type="Rhea" id="RHEA:15197"/>
        <dbReference type="Rhea" id="RHEA-COMP:12418"/>
        <dbReference type="Rhea" id="RHEA-COMP:12419"/>
        <dbReference type="ChEBI" id="CHEBI:15378"/>
        <dbReference type="ChEBI" id="CHEBI:57856"/>
        <dbReference type="ChEBI" id="CHEBI:59789"/>
        <dbReference type="ChEBI" id="CHEBI:90615"/>
        <dbReference type="ChEBI" id="CHEBI:90616"/>
        <dbReference type="EC" id="2.1.1.72"/>
    </reaction>
</comment>
<dbReference type="AlphaFoldDB" id="A0A317FDX8"/>
<dbReference type="EMBL" id="QGNA01000003">
    <property type="protein sequence ID" value="PWS36217.1"/>
    <property type="molecule type" value="Genomic_DNA"/>
</dbReference>
<dbReference type="EC" id="2.1.1.-" evidence="4"/>
<dbReference type="GO" id="GO:0007059">
    <property type="term" value="P:chromosome segregation"/>
    <property type="evidence" value="ECO:0007669"/>
    <property type="project" value="TreeGrafter"/>
</dbReference>
<dbReference type="GO" id="GO:0009007">
    <property type="term" value="F:site-specific DNA-methyltransferase (adenine-specific) activity"/>
    <property type="evidence" value="ECO:0007669"/>
    <property type="project" value="UniProtKB-EC"/>
</dbReference>
<dbReference type="Pfam" id="PF01555">
    <property type="entry name" value="N6_N4_Mtase"/>
    <property type="match status" value="1"/>
</dbReference>
<keyword evidence="1 6" id="KW-0489">Methyltransferase</keyword>
<comment type="caution">
    <text evidence="6">The sequence shown here is derived from an EMBL/GenBank/DDBJ whole genome shotgun (WGS) entry which is preliminary data.</text>
</comment>
<dbReference type="OrthoDB" id="7806498at2"/>
<evidence type="ECO:0000256" key="4">
    <source>
        <dbReference type="RuleBase" id="RU362026"/>
    </source>
</evidence>
<evidence type="ECO:0000256" key="1">
    <source>
        <dbReference type="ARBA" id="ARBA00022603"/>
    </source>
</evidence>
<dbReference type="GO" id="GO:0005694">
    <property type="term" value="C:chromosome"/>
    <property type="evidence" value="ECO:0007669"/>
    <property type="project" value="TreeGrafter"/>
</dbReference>
<dbReference type="GO" id="GO:0032259">
    <property type="term" value="P:methylation"/>
    <property type="evidence" value="ECO:0007669"/>
    <property type="project" value="UniProtKB-KW"/>
</dbReference>
<dbReference type="InterPro" id="IPR050336">
    <property type="entry name" value="Chromosome_partition/occlusion"/>
</dbReference>
<dbReference type="PANTHER" id="PTHR33375:SF1">
    <property type="entry name" value="CHROMOSOME-PARTITIONING PROTEIN PARB-RELATED"/>
    <property type="match status" value="1"/>
</dbReference>
<accession>A0A317FDX8</accession>
<evidence type="ECO:0000256" key="2">
    <source>
        <dbReference type="ARBA" id="ARBA00022679"/>
    </source>
</evidence>
<dbReference type="PRINTS" id="PR00508">
    <property type="entry name" value="S21N4MTFRASE"/>
</dbReference>
<dbReference type="GO" id="GO:0008170">
    <property type="term" value="F:N-methyltransferase activity"/>
    <property type="evidence" value="ECO:0007669"/>
    <property type="project" value="InterPro"/>
</dbReference>
<feature type="domain" description="ParB-like N-terminal" evidence="5">
    <location>
        <begin position="8"/>
        <end position="94"/>
    </location>
</feature>
<dbReference type="SUPFAM" id="SSF53335">
    <property type="entry name" value="S-adenosyl-L-methionine-dependent methyltransferases"/>
    <property type="match status" value="1"/>
</dbReference>
<organism evidence="6 7">
    <name type="scientific">Falsiroseomonas bella</name>
    <dbReference type="NCBI Taxonomy" id="2184016"/>
    <lineage>
        <taxon>Bacteria</taxon>
        <taxon>Pseudomonadati</taxon>
        <taxon>Pseudomonadota</taxon>
        <taxon>Alphaproteobacteria</taxon>
        <taxon>Acetobacterales</taxon>
        <taxon>Roseomonadaceae</taxon>
        <taxon>Falsiroseomonas</taxon>
    </lineage>
</organism>
<dbReference type="SMART" id="SM00470">
    <property type="entry name" value="ParB"/>
    <property type="match status" value="1"/>
</dbReference>
<reference evidence="7" key="1">
    <citation type="submission" date="2018-05" db="EMBL/GenBank/DDBJ databases">
        <authorList>
            <person name="Du Z."/>
            <person name="Wang X."/>
        </authorList>
    </citation>
    <scope>NUCLEOTIDE SEQUENCE [LARGE SCALE GENOMIC DNA]</scope>
    <source>
        <strain evidence="7">CQN31</strain>
    </source>
</reference>
<evidence type="ECO:0000256" key="3">
    <source>
        <dbReference type="ARBA" id="ARBA00047942"/>
    </source>
</evidence>
<dbReference type="PIRSF" id="PIRSF036758">
    <property type="entry name" value="Aden_M_ParB"/>
    <property type="match status" value="1"/>
</dbReference>
<evidence type="ECO:0000313" key="6">
    <source>
        <dbReference type="EMBL" id="PWS36217.1"/>
    </source>
</evidence>
<dbReference type="Gene3D" id="3.90.1530.10">
    <property type="entry name" value="Conserved hypothetical protein from pyrococcus furiosus pfu- 392566-001, ParB domain"/>
    <property type="match status" value="1"/>
</dbReference>
<dbReference type="InterPro" id="IPR002941">
    <property type="entry name" value="DNA_methylase_N4/N6"/>
</dbReference>
<dbReference type="GO" id="GO:0045881">
    <property type="term" value="P:positive regulation of sporulation resulting in formation of a cellular spore"/>
    <property type="evidence" value="ECO:0007669"/>
    <property type="project" value="TreeGrafter"/>
</dbReference>
<dbReference type="SUPFAM" id="SSF110849">
    <property type="entry name" value="ParB/Sulfiredoxin"/>
    <property type="match status" value="1"/>
</dbReference>
<proteinExistence type="inferred from homology"/>
<dbReference type="CDD" id="cd16403">
    <property type="entry name" value="ParB_N_like_MT"/>
    <property type="match status" value="1"/>
</dbReference>
<protein>
    <recommendedName>
        <fullName evidence="4">Methyltransferase</fullName>
        <ecNumber evidence="4">2.1.1.-</ecNumber>
    </recommendedName>
</protein>
<comment type="similarity">
    <text evidence="4">Belongs to the N(4)/N(6)-methyltransferase family.</text>
</comment>
<dbReference type="Gene3D" id="3.40.50.150">
    <property type="entry name" value="Vaccinia Virus protein VP39"/>
    <property type="match status" value="1"/>
</dbReference>
<dbReference type="InterPro" id="IPR029063">
    <property type="entry name" value="SAM-dependent_MTases_sf"/>
</dbReference>
<evidence type="ECO:0000259" key="5">
    <source>
        <dbReference type="SMART" id="SM00470"/>
    </source>
</evidence>
<name>A0A317FDX8_9PROT</name>
<dbReference type="InterPro" id="IPR015840">
    <property type="entry name" value="DNA_MeTrfase_ParB"/>
</dbReference>
<evidence type="ECO:0000313" key="7">
    <source>
        <dbReference type="Proteomes" id="UP000245765"/>
    </source>
</evidence>
<dbReference type="Pfam" id="PF02195">
    <property type="entry name" value="ParB_N"/>
    <property type="match status" value="1"/>
</dbReference>
<keyword evidence="2" id="KW-0808">Transferase</keyword>
<dbReference type="Proteomes" id="UP000245765">
    <property type="component" value="Unassembled WGS sequence"/>
</dbReference>
<dbReference type="RefSeq" id="WP_109871012.1">
    <property type="nucleotide sequence ID" value="NZ_QGNA01000003.1"/>
</dbReference>